<dbReference type="Pfam" id="PF00098">
    <property type="entry name" value="zf-CCHC"/>
    <property type="match status" value="1"/>
</dbReference>
<sequence>MAKIEVTVTKEILEGLKLEELNMILRGLIEKISREKPMYLLADNTSPNKLIQVSKEEFEKFIKEAVEDKIKINDLTPKDRMVTLIMRLSGYNDQIREDQMKTLAKENDKLSQQVDVLAAEFEKARREVKVRNETITVNESTENKIGSNQIMLKNDWVTSIPIFKASEKEVLDEWIYIIEKLAKKNNVKLDDLVDEVAPFLKERALRSYRLWEKDSPDRSWESLKKKFYGLYNSRDSQNKLREKLLGMKINKSNFEDKVKQFESTVSRIVNITEDDKIFMFIHTLAENVRQMVTAMKPNSLREAIEHGQIYTSSLGEIEKVNYLKTRNYDFKRNNRDYINRNSYNKQNKRPEKSYNNNNNNNNNYNNNNYKNNRTMQLKCYNCDKIGHVKANCRVRKRLHKVKIIEDLDDNDRMETVKTIATRNI</sequence>
<keyword evidence="1" id="KW-0479">Metal-binding</keyword>
<dbReference type="EMBL" id="CAJNOC010000192">
    <property type="protein sequence ID" value="CAF0725143.1"/>
    <property type="molecule type" value="Genomic_DNA"/>
</dbReference>
<dbReference type="GO" id="GO:0003676">
    <property type="term" value="F:nucleic acid binding"/>
    <property type="evidence" value="ECO:0007669"/>
    <property type="project" value="InterPro"/>
</dbReference>
<gene>
    <name evidence="5" type="ORF">OXX778_LOCUS2464</name>
</gene>
<dbReference type="Proteomes" id="UP000663879">
    <property type="component" value="Unassembled WGS sequence"/>
</dbReference>
<feature type="coiled-coil region" evidence="2">
    <location>
        <begin position="100"/>
        <end position="127"/>
    </location>
</feature>
<dbReference type="SMART" id="SM00343">
    <property type="entry name" value="ZnF_C2HC"/>
    <property type="match status" value="1"/>
</dbReference>
<dbReference type="AlphaFoldDB" id="A0A813MRR3"/>
<feature type="domain" description="CCHC-type" evidence="4">
    <location>
        <begin position="378"/>
        <end position="393"/>
    </location>
</feature>
<feature type="compositionally biased region" description="Low complexity" evidence="3">
    <location>
        <begin position="354"/>
        <end position="370"/>
    </location>
</feature>
<keyword evidence="1" id="KW-0862">Zinc</keyword>
<dbReference type="InterPro" id="IPR045358">
    <property type="entry name" value="Ty3_capsid"/>
</dbReference>
<name>A0A813MRR3_9BILA</name>
<proteinExistence type="predicted"/>
<evidence type="ECO:0000256" key="2">
    <source>
        <dbReference type="SAM" id="Coils"/>
    </source>
</evidence>
<protein>
    <recommendedName>
        <fullName evidence="4">CCHC-type domain-containing protein</fullName>
    </recommendedName>
</protein>
<dbReference type="SUPFAM" id="SSF57756">
    <property type="entry name" value="Retrovirus zinc finger-like domains"/>
    <property type="match status" value="1"/>
</dbReference>
<dbReference type="InterPro" id="IPR001878">
    <property type="entry name" value="Znf_CCHC"/>
</dbReference>
<keyword evidence="2" id="KW-0175">Coiled coil</keyword>
<evidence type="ECO:0000313" key="6">
    <source>
        <dbReference type="Proteomes" id="UP000663879"/>
    </source>
</evidence>
<evidence type="ECO:0000256" key="1">
    <source>
        <dbReference type="PROSITE-ProRule" id="PRU00047"/>
    </source>
</evidence>
<dbReference type="InterPro" id="IPR036875">
    <property type="entry name" value="Znf_CCHC_sf"/>
</dbReference>
<reference evidence="5" key="1">
    <citation type="submission" date="2021-02" db="EMBL/GenBank/DDBJ databases">
        <authorList>
            <person name="Nowell W R."/>
        </authorList>
    </citation>
    <scope>NUCLEOTIDE SEQUENCE</scope>
    <source>
        <strain evidence="5">Ploen Becks lab</strain>
    </source>
</reference>
<feature type="region of interest" description="Disordered" evidence="3">
    <location>
        <begin position="341"/>
        <end position="370"/>
    </location>
</feature>
<dbReference type="PROSITE" id="PS50158">
    <property type="entry name" value="ZF_CCHC"/>
    <property type="match status" value="1"/>
</dbReference>
<dbReference type="Pfam" id="PF19259">
    <property type="entry name" value="Ty3_capsid"/>
    <property type="match status" value="1"/>
</dbReference>
<accession>A0A813MRR3</accession>
<organism evidence="5 6">
    <name type="scientific">Brachionus calyciflorus</name>
    <dbReference type="NCBI Taxonomy" id="104777"/>
    <lineage>
        <taxon>Eukaryota</taxon>
        <taxon>Metazoa</taxon>
        <taxon>Spiralia</taxon>
        <taxon>Gnathifera</taxon>
        <taxon>Rotifera</taxon>
        <taxon>Eurotatoria</taxon>
        <taxon>Monogononta</taxon>
        <taxon>Pseudotrocha</taxon>
        <taxon>Ploima</taxon>
        <taxon>Brachionidae</taxon>
        <taxon>Brachionus</taxon>
    </lineage>
</organism>
<evidence type="ECO:0000259" key="4">
    <source>
        <dbReference type="PROSITE" id="PS50158"/>
    </source>
</evidence>
<evidence type="ECO:0000256" key="3">
    <source>
        <dbReference type="SAM" id="MobiDB-lite"/>
    </source>
</evidence>
<keyword evidence="6" id="KW-1185">Reference proteome</keyword>
<keyword evidence="1" id="KW-0863">Zinc-finger</keyword>
<evidence type="ECO:0000313" key="5">
    <source>
        <dbReference type="EMBL" id="CAF0725143.1"/>
    </source>
</evidence>
<comment type="caution">
    <text evidence="5">The sequence shown here is derived from an EMBL/GenBank/DDBJ whole genome shotgun (WGS) entry which is preliminary data.</text>
</comment>
<dbReference type="GO" id="GO:0008270">
    <property type="term" value="F:zinc ion binding"/>
    <property type="evidence" value="ECO:0007669"/>
    <property type="project" value="UniProtKB-KW"/>
</dbReference>